<proteinExistence type="predicted"/>
<dbReference type="PROSITE" id="PS00198">
    <property type="entry name" value="4FE4S_FER_1"/>
    <property type="match status" value="2"/>
</dbReference>
<protein>
    <submittedName>
        <fullName evidence="8">Ferredoxin-type protein</fullName>
    </submittedName>
</protein>
<dbReference type="SUPFAM" id="SSF54862">
    <property type="entry name" value="4Fe-4S ferredoxins"/>
    <property type="match status" value="1"/>
</dbReference>
<dbReference type="GO" id="GO:0051539">
    <property type="term" value="F:4 iron, 4 sulfur cluster binding"/>
    <property type="evidence" value="ECO:0007669"/>
    <property type="project" value="UniProtKB-KW"/>
</dbReference>
<dbReference type="EMBL" id="FXXP01000001">
    <property type="protein sequence ID" value="SMX27453.1"/>
    <property type="molecule type" value="Genomic_DNA"/>
</dbReference>
<keyword evidence="4" id="KW-0408">Iron</keyword>
<evidence type="ECO:0000313" key="9">
    <source>
        <dbReference type="Proteomes" id="UP000225972"/>
    </source>
</evidence>
<dbReference type="AlphaFoldDB" id="A0A238JAP4"/>
<keyword evidence="2" id="KW-0479">Metal-binding</keyword>
<dbReference type="InterPro" id="IPR004496">
    <property type="entry name" value="NapF"/>
</dbReference>
<dbReference type="GO" id="GO:0046872">
    <property type="term" value="F:metal ion binding"/>
    <property type="evidence" value="ECO:0007669"/>
    <property type="project" value="UniProtKB-KW"/>
</dbReference>
<feature type="domain" description="4Fe-4S ferredoxin-type" evidence="7">
    <location>
        <begin position="7"/>
        <end position="36"/>
    </location>
</feature>
<evidence type="ECO:0000313" key="8">
    <source>
        <dbReference type="EMBL" id="SMX27453.1"/>
    </source>
</evidence>
<feature type="domain" description="4Fe-4S ferredoxin-type" evidence="7">
    <location>
        <begin position="109"/>
        <end position="138"/>
    </location>
</feature>
<gene>
    <name evidence="8" type="ORF">TRP8649_01558</name>
</gene>
<dbReference type="PROSITE" id="PS51379">
    <property type="entry name" value="4FE4S_FER_2"/>
    <property type="match status" value="3"/>
</dbReference>
<keyword evidence="1" id="KW-0004">4Fe-4S</keyword>
<feature type="domain" description="4Fe-4S ferredoxin-type" evidence="7">
    <location>
        <begin position="37"/>
        <end position="68"/>
    </location>
</feature>
<dbReference type="InterPro" id="IPR017896">
    <property type="entry name" value="4Fe4S_Fe-S-bd"/>
</dbReference>
<accession>A0A238JAP4</accession>
<evidence type="ECO:0000259" key="7">
    <source>
        <dbReference type="PROSITE" id="PS51379"/>
    </source>
</evidence>
<dbReference type="PANTHER" id="PTHR43687">
    <property type="entry name" value="ADENYLYLSULFATE REDUCTASE, BETA SUBUNIT"/>
    <property type="match status" value="1"/>
</dbReference>
<dbReference type="CDD" id="cd10564">
    <property type="entry name" value="NapF_like"/>
    <property type="match status" value="1"/>
</dbReference>
<dbReference type="InterPro" id="IPR050572">
    <property type="entry name" value="Fe-S_Ferredoxin"/>
</dbReference>
<dbReference type="Pfam" id="PF12838">
    <property type="entry name" value="Fer4_7"/>
    <property type="match status" value="2"/>
</dbReference>
<dbReference type="InterPro" id="IPR017900">
    <property type="entry name" value="4Fe4S_Fe_S_CS"/>
</dbReference>
<feature type="compositionally biased region" description="Basic and acidic residues" evidence="6">
    <location>
        <begin position="143"/>
        <end position="157"/>
    </location>
</feature>
<evidence type="ECO:0000256" key="6">
    <source>
        <dbReference type="SAM" id="MobiDB-lite"/>
    </source>
</evidence>
<reference evidence="9" key="1">
    <citation type="submission" date="2017-05" db="EMBL/GenBank/DDBJ databases">
        <authorList>
            <person name="Rodrigo-Torres L."/>
            <person name="Arahal R. D."/>
            <person name="Lucena T."/>
        </authorList>
    </citation>
    <scope>NUCLEOTIDE SEQUENCE [LARGE SCALE GENOMIC DNA]</scope>
    <source>
        <strain evidence="9">CECT 8649</strain>
    </source>
</reference>
<dbReference type="Gene3D" id="3.30.70.20">
    <property type="match status" value="2"/>
</dbReference>
<keyword evidence="3" id="KW-0677">Repeat</keyword>
<sequence length="157" mass="16926">MRPPGAIEEEAFQDTCTKCGDCASACPQEIIRFDGDGLPTVDLSTSPCTFCNICAESCEAGAIDYADGWDWRARVDDSCMSANGIMCRTCEDQCDHQAIRFRLLPGGLSEAQFDSDACTGCGACANACPSGSISFYTPKQQRPNHEGPNQERKTQTC</sequence>
<evidence type="ECO:0000256" key="4">
    <source>
        <dbReference type="ARBA" id="ARBA00023004"/>
    </source>
</evidence>
<evidence type="ECO:0000256" key="2">
    <source>
        <dbReference type="ARBA" id="ARBA00022723"/>
    </source>
</evidence>
<organism evidence="8 9">
    <name type="scientific">Pelagimonas phthalicica</name>
    <dbReference type="NCBI Taxonomy" id="1037362"/>
    <lineage>
        <taxon>Bacteria</taxon>
        <taxon>Pseudomonadati</taxon>
        <taxon>Pseudomonadota</taxon>
        <taxon>Alphaproteobacteria</taxon>
        <taxon>Rhodobacterales</taxon>
        <taxon>Roseobacteraceae</taxon>
        <taxon>Pelagimonas</taxon>
    </lineage>
</organism>
<evidence type="ECO:0000256" key="3">
    <source>
        <dbReference type="ARBA" id="ARBA00022737"/>
    </source>
</evidence>
<keyword evidence="9" id="KW-1185">Reference proteome</keyword>
<dbReference type="PANTHER" id="PTHR43687:SF1">
    <property type="entry name" value="FERREDOXIN III"/>
    <property type="match status" value="1"/>
</dbReference>
<keyword evidence="5" id="KW-0411">Iron-sulfur</keyword>
<name>A0A238JAP4_9RHOB</name>
<feature type="region of interest" description="Disordered" evidence="6">
    <location>
        <begin position="138"/>
        <end position="157"/>
    </location>
</feature>
<evidence type="ECO:0000256" key="5">
    <source>
        <dbReference type="ARBA" id="ARBA00023014"/>
    </source>
</evidence>
<dbReference type="Proteomes" id="UP000225972">
    <property type="component" value="Unassembled WGS sequence"/>
</dbReference>
<evidence type="ECO:0000256" key="1">
    <source>
        <dbReference type="ARBA" id="ARBA00022485"/>
    </source>
</evidence>